<feature type="compositionally biased region" description="Polar residues" evidence="1">
    <location>
        <begin position="1256"/>
        <end position="1269"/>
    </location>
</feature>
<feature type="compositionally biased region" description="Low complexity" evidence="1">
    <location>
        <begin position="1583"/>
        <end position="1605"/>
    </location>
</feature>
<accession>A0A5J5I4D0</accession>
<comment type="caution">
    <text evidence="3">The sequence shown here is derived from an EMBL/GenBank/DDBJ whole genome shotgun (WGS) entry which is preliminary data.</text>
</comment>
<organism evidence="3 4">
    <name type="scientific">Sphingobium limneticum</name>
    <dbReference type="NCBI Taxonomy" id="1007511"/>
    <lineage>
        <taxon>Bacteria</taxon>
        <taxon>Pseudomonadati</taxon>
        <taxon>Pseudomonadota</taxon>
        <taxon>Alphaproteobacteria</taxon>
        <taxon>Sphingomonadales</taxon>
        <taxon>Sphingomonadaceae</taxon>
        <taxon>Sphingobium</taxon>
    </lineage>
</organism>
<feature type="compositionally biased region" description="Low complexity" evidence="1">
    <location>
        <begin position="1227"/>
        <end position="1239"/>
    </location>
</feature>
<feature type="region of interest" description="Disordered" evidence="1">
    <location>
        <begin position="524"/>
        <end position="545"/>
    </location>
</feature>
<dbReference type="Proteomes" id="UP000325933">
    <property type="component" value="Unassembled WGS sequence"/>
</dbReference>
<dbReference type="RefSeq" id="WP_150425490.1">
    <property type="nucleotide sequence ID" value="NZ_VYQB01000005.1"/>
</dbReference>
<keyword evidence="5" id="KW-1185">Reference proteome</keyword>
<evidence type="ECO:0000256" key="1">
    <source>
        <dbReference type="SAM" id="MobiDB-lite"/>
    </source>
</evidence>
<feature type="compositionally biased region" description="Polar residues" evidence="1">
    <location>
        <begin position="674"/>
        <end position="685"/>
    </location>
</feature>
<dbReference type="EMBL" id="VYQA01000005">
    <property type="protein sequence ID" value="KAA9030941.1"/>
    <property type="molecule type" value="Genomic_DNA"/>
</dbReference>
<sequence length="2448" mass="257934">MQNFLIEVTPVKPDGTIKTIWMSRRGVSNAGVNLDNKQWLPLLETLPTFSLNLMSSGQLQIPQVSYGDLEFICSDAYANEEWSTYDWSNALATCWWGTDGAPFSEYQQVFAGRVSGFNRTGIYAKVALLGSEADLQRPALYAEYAGTGGVEGGAGIKGNLKPRAHGYCRNVAPVQIDTVYLVYQVHGYGPISGIPKVYDFAQELAPASANVSTYNELIAMDLQPGQWATCNAHGLFRLGGSTDKKLTCDVQGALHNGVYTNTVKTIVQQLIREVQPSATFGTFGAFADAEWCFYSTGAEMVANIAYAAVKDAGGYLIADGMGRWQVGDFYAPVNRGQLRSDRSTLPLIIDHEETSSTGPVWKVTVGHDRCWSVHTPSEISPSIFDADGYVTDEAFQDALDEFNETKAEVEVQLSRLDAIVADGVLDRAEKKYWVQQYAVETADWNKLNSDAAQWDVSSQLYLYNVRFNDLNSYLNSLSPAWNDGSQDTPVDRAGYRAAWEGLYSAKIALTQAMAESAKWEKINGPGKPEDNATVGAPSGTPVGDKTADEVVDAITDDNGVIIPSKTLHDRIEEAQETAENLKATYGDTVSAAAAANSAAAHEQIAAAAAANAQGALSDAQAARDVAAGKAQDSEAARAAAVAAQTASELARGQSQGFAGNSEASRAASDAAKTVSEQARDQAQQFASNSYGSQQAAAGSASTATTKAGEAGHSATAAQASAVTAKATVAALLPTDFSEGWTYWAAEWSTGQGAPLPEWSLVDTSSGRVARLTNYNGYMRDLANVGRIPVVAGRKIRITVKWRVIDSAGVDPEIELFRIGIPTSGGQFNNAATQGHIAVNAPGWGDNNGWATATYNINTDDFINVDPRSAYMRVLIRMSRPGVYDVLSVRVDDVTSEQAAKSSAEAAASSQSAASISEGKAGQSASAAELSRTNASTHEGGAWQHREAANQYRSDAETFRNQASQSETNASGSAATATQQAGLAAGSANQAGQSAGAAAGSASTATSKAGEASQSASAAQASSVSASTAAQAMMPSTFGDINNWTSDWGNANGVLDGRFNAYDHGTYGRILDVYNSPHFSPHIVPKGRISLVRDKVYRITVKWALTGYQLGTPVNATIFAIGIRPNSAQTGDYWNSNNVSVSISEGQIGWGSFWATHTLEVHSNGLIDNGCQWTRPLFRLDSQGHFAVQTIEIRDITGEYHAAGSANAAAGSESAAAIYKGQAEQSASAANTSRTNAATSEGNAWDHRVVTDQLKSQAETFRNEASQSKTDAAGSASTATQQANLAAGSANQAGGSASAAAGSASGAASSASQAGQSASAAQQAEVSATTRAQAMMPSTFLNMKDWTWDYRTGTSDLSGDNRWWAYDHGTLGSIVQLQNNPHISPHTAPKGRVALIRDHVYRITVKWALFGQQNGDVPQNAAIFAIGIRPDQSDWNDVNMGVSVSPGQAGWGSGGWATHYIDVHSNTLLDQGCAWVRPLFRIDSPGVFGIQSIEIRDITGEYNAAGSANAAAGSASTASIKASEAGQSASSANTSQTNASTNEYNSWLNRQAAGAHEGAAWDHRQGAAGHESAAQTYRNEASQSRSDAAGSASTASQQAGLASTSASQAGGSAQAAAGSASTASSKASEAQQSASAASSSQVTASNAATGAQQQFANTFPNFVGPVGKAGYDYMGDNGNGFSWENGPDQNWPQPYITAQAGGQGGQYNRIGFKQSVDKVVGRRYRVTGWFYTHGNNCQIVSLWLLTTNNNQWDGNASSRGSDNTPPGCVNNIAINSPGFNKFGIEFTVDGSWPSKWKPIFEFQTTGGTPNGLWHMTGLTIEDITSEKAAADSASAASSSYSNALYEAGLAGQRAEAASGSANTANIRAGDAAGSANAAAGSAAQASGSASAASTSAITAASFSTGGGNLIPETTFATSSVGWNFYSPFDNNWFAFSRDQSGDDWRPTNEHNIGINQRNNDGGAWSQWHSDQISVTGSTWYEFSAYTGAHRCNAYIRVDWLDANGSGITSNYTNTNAASAQGGRDINAWYRNWGKVQSPWNAARAHVVFVKDPTLGGYSDSYAWFCRPMLRQSNELANGPSPYSPGSGALTAVSQQASITQTALALATATDQLASLKTIVQSGSPNLLRNGGFNSGMSNWGQTHGGWNPHVSGGWGQVANRGGDWEGNHTYIESAKLPIFGGATYTLAADSLYYLHWGDGHCYTEIVWFDGAGNWITQNSGTVNYANHDYSNSDVNRNIHRLTAVAPGNATHCVARLVHYKGNASVNAIGWRQVKLEQNNQMTAYSNEASVTTLAESVTQLNGKTAAYWQVESVAGSGRAQLRVVADSNGGGGVDIVGDLRVTGNALISGTVNPEALALDRFVKRISGSGGGNPNAGQSLLLYAQDIGVTSAHGSYLIELNGSMTTTVGRNTTTVNNKPFYTNHNPDGGLLVRIVKNGSTIYESRFRNSR</sequence>
<gene>
    <name evidence="3" type="ORF">F4U95_09290</name>
    <name evidence="2" type="ORF">F4U96_09345</name>
</gene>
<dbReference type="PANTHER" id="PTHR47372:SF11">
    <property type="entry name" value="RE19971P"/>
    <property type="match status" value="1"/>
</dbReference>
<dbReference type="EMBL" id="VYQB01000005">
    <property type="protein sequence ID" value="KAA9018306.1"/>
    <property type="molecule type" value="Genomic_DNA"/>
</dbReference>
<feature type="region of interest" description="Disordered" evidence="1">
    <location>
        <begin position="652"/>
        <end position="690"/>
    </location>
</feature>
<evidence type="ECO:0000313" key="5">
    <source>
        <dbReference type="Proteomes" id="UP000326364"/>
    </source>
</evidence>
<proteinExistence type="predicted"/>
<feature type="region of interest" description="Disordered" evidence="1">
    <location>
        <begin position="1227"/>
        <end position="1246"/>
    </location>
</feature>
<dbReference type="Proteomes" id="UP000326364">
    <property type="component" value="Unassembled WGS sequence"/>
</dbReference>
<protein>
    <submittedName>
        <fullName evidence="3">Uncharacterized protein</fullName>
    </submittedName>
</protein>
<evidence type="ECO:0000313" key="2">
    <source>
        <dbReference type="EMBL" id="KAA9018306.1"/>
    </source>
</evidence>
<name>A0A5J5I4D0_9SPHN</name>
<feature type="region of interest" description="Disordered" evidence="1">
    <location>
        <begin position="901"/>
        <end position="976"/>
    </location>
</feature>
<feature type="compositionally biased region" description="Polar residues" evidence="1">
    <location>
        <begin position="1572"/>
        <end position="1582"/>
    </location>
</feature>
<feature type="compositionally biased region" description="Polar residues" evidence="1">
    <location>
        <begin position="922"/>
        <end position="936"/>
    </location>
</feature>
<reference evidence="4 5" key="1">
    <citation type="submission" date="2019-09" db="EMBL/GenBank/DDBJ databases">
        <authorList>
            <person name="Feng G."/>
        </authorList>
    </citation>
    <scope>NUCLEOTIDE SEQUENCE [LARGE SCALE GENOMIC DNA]</scope>
    <source>
        <strain evidence="3 4">KACC 19283</strain>
        <strain evidence="2 5">KACC 19284</strain>
    </source>
</reference>
<feature type="compositionally biased region" description="Polar residues" evidence="1">
    <location>
        <begin position="652"/>
        <end position="663"/>
    </location>
</feature>
<feature type="compositionally biased region" description="Low complexity" evidence="1">
    <location>
        <begin position="901"/>
        <end position="917"/>
    </location>
</feature>
<feature type="compositionally biased region" description="Basic and acidic residues" evidence="1">
    <location>
        <begin position="943"/>
        <end position="957"/>
    </location>
</feature>
<feature type="compositionally biased region" description="Polar residues" evidence="1">
    <location>
        <begin position="958"/>
        <end position="968"/>
    </location>
</feature>
<dbReference type="PANTHER" id="PTHR47372">
    <property type="entry name" value="DAUER UP-REGULATED-RELATED"/>
    <property type="match status" value="1"/>
</dbReference>
<evidence type="ECO:0000313" key="4">
    <source>
        <dbReference type="Proteomes" id="UP000325933"/>
    </source>
</evidence>
<feature type="region of interest" description="Disordered" evidence="1">
    <location>
        <begin position="1256"/>
        <end position="1277"/>
    </location>
</feature>
<feature type="region of interest" description="Disordered" evidence="1">
    <location>
        <begin position="1554"/>
        <end position="1605"/>
    </location>
</feature>
<evidence type="ECO:0000313" key="3">
    <source>
        <dbReference type="EMBL" id="KAA9030941.1"/>
    </source>
</evidence>